<gene>
    <name evidence="1" type="ORF">C811_00163</name>
</gene>
<dbReference type="AlphaFoldDB" id="R9L2K9"/>
<dbReference type="HOGENOM" id="CLU_2716024_0_0_11"/>
<evidence type="ECO:0000313" key="2">
    <source>
        <dbReference type="Proteomes" id="UP000014204"/>
    </source>
</evidence>
<sequence length="72" mass="8738">MRMLPYDLYHLKMIQKIERKKRAALYNMLDPELKIQPIGYDYLVDEGDLHLSRIKFRDRYDHSTLPDDLKSL</sequence>
<name>R9L2K9_9ACTN</name>
<organism evidence="1 2">
    <name type="scientific">Adlercreutzia caecimuris B7</name>
    <dbReference type="NCBI Taxonomy" id="1235794"/>
    <lineage>
        <taxon>Bacteria</taxon>
        <taxon>Bacillati</taxon>
        <taxon>Actinomycetota</taxon>
        <taxon>Coriobacteriia</taxon>
        <taxon>Eggerthellales</taxon>
        <taxon>Eggerthellaceae</taxon>
        <taxon>Adlercreutzia</taxon>
    </lineage>
</organism>
<evidence type="ECO:0000313" key="1">
    <source>
        <dbReference type="EMBL" id="EOS52880.1"/>
    </source>
</evidence>
<comment type="caution">
    <text evidence="1">The sequence shown here is derived from an EMBL/GenBank/DDBJ whole genome shotgun (WGS) entry which is preliminary data.</text>
</comment>
<dbReference type="EMBL" id="ASSY01000002">
    <property type="protein sequence ID" value="EOS52880.1"/>
    <property type="molecule type" value="Genomic_DNA"/>
</dbReference>
<proteinExistence type="predicted"/>
<keyword evidence="2" id="KW-1185">Reference proteome</keyword>
<accession>R9L2K9</accession>
<reference evidence="1 2" key="1">
    <citation type="submission" date="2013-04" db="EMBL/GenBank/DDBJ databases">
        <title>The Genome Sequence of Enterorhabdus caecimuris B7.</title>
        <authorList>
            <consortium name="The Broad Institute Genomics Platform"/>
            <consortium name="The Broad Institute Genome Sequencing Center for Infectious Disease"/>
            <person name="Earl A."/>
            <person name="Xavier R."/>
            <person name="Elson C."/>
            <person name="Duck W."/>
            <person name="Walker B."/>
            <person name="Young S."/>
            <person name="Zeng Q."/>
            <person name="Gargeya S."/>
            <person name="Fitzgerald M."/>
            <person name="Haas B."/>
            <person name="Abouelleil A."/>
            <person name="Allen A.W."/>
            <person name="Alvarado L."/>
            <person name="Arachchi H.M."/>
            <person name="Berlin A.M."/>
            <person name="Chapman S.B."/>
            <person name="Gainer-Dewar J."/>
            <person name="Goldberg J."/>
            <person name="Griggs A."/>
            <person name="Gujja S."/>
            <person name="Hansen M."/>
            <person name="Howarth C."/>
            <person name="Imamovic A."/>
            <person name="Ireland A."/>
            <person name="Larimer J."/>
            <person name="McCowan C."/>
            <person name="Murphy C."/>
            <person name="Pearson M."/>
            <person name="Poon T.W."/>
            <person name="Priest M."/>
            <person name="Roberts A."/>
            <person name="Saif S."/>
            <person name="Shea T."/>
            <person name="Sisk P."/>
            <person name="Sykes S."/>
            <person name="Wortman J."/>
            <person name="Nusbaum C."/>
            <person name="Birren B."/>
        </authorList>
    </citation>
    <scope>NUCLEOTIDE SEQUENCE [LARGE SCALE GENOMIC DNA]</scope>
    <source>
        <strain evidence="1 2">B7</strain>
    </source>
</reference>
<dbReference type="Proteomes" id="UP000014204">
    <property type="component" value="Unassembled WGS sequence"/>
</dbReference>
<protein>
    <submittedName>
        <fullName evidence="1">Uncharacterized protein</fullName>
    </submittedName>
</protein>